<evidence type="ECO:0000256" key="3">
    <source>
        <dbReference type="ARBA" id="ARBA00012423"/>
    </source>
</evidence>
<organism evidence="14 15">
    <name type="scientific">Penicillium alfredii</name>
    <dbReference type="NCBI Taxonomy" id="1506179"/>
    <lineage>
        <taxon>Eukaryota</taxon>
        <taxon>Fungi</taxon>
        <taxon>Dikarya</taxon>
        <taxon>Ascomycota</taxon>
        <taxon>Pezizomycotina</taxon>
        <taxon>Eurotiomycetes</taxon>
        <taxon>Eurotiomycetidae</taxon>
        <taxon>Eurotiales</taxon>
        <taxon>Aspergillaceae</taxon>
        <taxon>Penicillium</taxon>
    </lineage>
</organism>
<dbReference type="Gene3D" id="3.40.50.1820">
    <property type="entry name" value="alpha/beta hydrolase"/>
    <property type="match status" value="1"/>
</dbReference>
<evidence type="ECO:0000256" key="11">
    <source>
        <dbReference type="ARBA" id="ARBA00031195"/>
    </source>
</evidence>
<name>A0A9W9F2T2_9EURO</name>
<comment type="subcellular location">
    <subcellularLocation>
        <location evidence="1">Cytoplasm</location>
    </subcellularLocation>
</comment>
<reference evidence="14" key="1">
    <citation type="submission" date="2022-11" db="EMBL/GenBank/DDBJ databases">
        <authorList>
            <person name="Petersen C."/>
        </authorList>
    </citation>
    <scope>NUCLEOTIDE SEQUENCE</scope>
    <source>
        <strain evidence="14">IBT 34128</strain>
    </source>
</reference>
<dbReference type="GeneID" id="81397078"/>
<keyword evidence="5" id="KW-0719">Serine esterase</keyword>
<dbReference type="GO" id="GO:0006631">
    <property type="term" value="P:fatty acid metabolic process"/>
    <property type="evidence" value="ECO:0007669"/>
    <property type="project" value="UniProtKB-KW"/>
</dbReference>
<dbReference type="Proteomes" id="UP001141434">
    <property type="component" value="Unassembled WGS sequence"/>
</dbReference>
<keyword evidence="7" id="KW-0378">Hydrolase</keyword>
<proteinExistence type="inferred from homology"/>
<evidence type="ECO:0000256" key="4">
    <source>
        <dbReference type="ARBA" id="ARBA00014923"/>
    </source>
</evidence>
<keyword evidence="15" id="KW-1185">Reference proteome</keyword>
<dbReference type="InterPro" id="IPR029058">
    <property type="entry name" value="AB_hydrolase_fold"/>
</dbReference>
<dbReference type="EC" id="3.1.2.22" evidence="3"/>
<evidence type="ECO:0000256" key="1">
    <source>
        <dbReference type="ARBA" id="ARBA00004496"/>
    </source>
</evidence>
<dbReference type="GO" id="GO:0005737">
    <property type="term" value="C:cytoplasm"/>
    <property type="evidence" value="ECO:0007669"/>
    <property type="project" value="UniProtKB-SubCell"/>
</dbReference>
<comment type="function">
    <text evidence="10">Hydrolyzes fatty acids from S-acylated cysteine residues in proteins with a strong preference for palmitoylated G-alpha proteins over other acyl substrates. Mediates the deacylation of G-alpha proteins such as GPA1 in vivo, but has weak or no activity toward palmitoylated Ras proteins. Has weak lysophospholipase activity in vitro; however such activity may not exist in vivo.</text>
</comment>
<dbReference type="GO" id="GO:0072330">
    <property type="term" value="P:monocarboxylic acid biosynthetic process"/>
    <property type="evidence" value="ECO:0007669"/>
    <property type="project" value="UniProtKB-ARBA"/>
</dbReference>
<keyword evidence="6" id="KW-0963">Cytoplasm</keyword>
<dbReference type="InterPro" id="IPR003140">
    <property type="entry name" value="PLipase/COase/thioEstase"/>
</dbReference>
<evidence type="ECO:0000256" key="5">
    <source>
        <dbReference type="ARBA" id="ARBA00022487"/>
    </source>
</evidence>
<feature type="domain" description="Phospholipase/carboxylesterase/thioesterase" evidence="13">
    <location>
        <begin position="5"/>
        <end position="231"/>
    </location>
</feature>
<dbReference type="GO" id="GO:0052689">
    <property type="term" value="F:carboxylic ester hydrolase activity"/>
    <property type="evidence" value="ECO:0007669"/>
    <property type="project" value="UniProtKB-KW"/>
</dbReference>
<sequence length="244" mass="27073">MSHRAPFVVPALKKHTATVIMAHGLGDSGAGWMALAQNWRRRGKFDEVAFIFPNAPMIPITVNFGMSMPGWYDIAKLGRDLDFEESLRTQDEAGILRSREYFNTLIKEQTDKGIKPSRIVLGGFSQGGAMSVFSGLTNKEKLGGVFGLSCYLLLSDRIKNYIAEDWPNKNTPFFLAHGYDDEVVQFDYGERSAKMLKDLGLEDVSFNRYPDLGHSADPAEIDDLEKFLEKTVPPEGDGQASAGL</sequence>
<evidence type="ECO:0000256" key="9">
    <source>
        <dbReference type="ARBA" id="ARBA00023098"/>
    </source>
</evidence>
<keyword evidence="9" id="KW-0443">Lipid metabolism</keyword>
<evidence type="ECO:0000313" key="14">
    <source>
        <dbReference type="EMBL" id="KAJ5092514.1"/>
    </source>
</evidence>
<dbReference type="GO" id="GO:0017000">
    <property type="term" value="P:antibiotic biosynthetic process"/>
    <property type="evidence" value="ECO:0007669"/>
    <property type="project" value="UniProtKB-ARBA"/>
</dbReference>
<dbReference type="GO" id="GO:0008474">
    <property type="term" value="F:palmitoyl-(protein) hydrolase activity"/>
    <property type="evidence" value="ECO:0007669"/>
    <property type="project" value="UniProtKB-EC"/>
</dbReference>
<dbReference type="SUPFAM" id="SSF53474">
    <property type="entry name" value="alpha/beta-Hydrolases"/>
    <property type="match status" value="1"/>
</dbReference>
<gene>
    <name evidence="14" type="ORF">NUU61_007384</name>
</gene>
<dbReference type="PANTHER" id="PTHR10655:SF17">
    <property type="entry name" value="LYSOPHOSPHOLIPASE-LIKE PROTEIN 1"/>
    <property type="match status" value="1"/>
</dbReference>
<evidence type="ECO:0000259" key="13">
    <source>
        <dbReference type="Pfam" id="PF02230"/>
    </source>
</evidence>
<comment type="similarity">
    <text evidence="2">Belongs to the AB hydrolase superfamily. AB hydrolase 2 family.</text>
</comment>
<keyword evidence="8" id="KW-0276">Fatty acid metabolism</keyword>
<dbReference type="InterPro" id="IPR050565">
    <property type="entry name" value="LYPA1-2/EST-like"/>
</dbReference>
<evidence type="ECO:0000256" key="10">
    <source>
        <dbReference type="ARBA" id="ARBA00029392"/>
    </source>
</evidence>
<comment type="caution">
    <text evidence="14">The sequence shown here is derived from an EMBL/GenBank/DDBJ whole genome shotgun (WGS) entry which is preliminary data.</text>
</comment>
<protein>
    <recommendedName>
        <fullName evidence="4">Acyl-protein thioesterase 1</fullName>
        <ecNumber evidence="3">3.1.2.22</ecNumber>
    </recommendedName>
    <alternativeName>
        <fullName evidence="11">Palmitoyl-protein hydrolase</fullName>
    </alternativeName>
</protein>
<evidence type="ECO:0000256" key="6">
    <source>
        <dbReference type="ARBA" id="ARBA00022490"/>
    </source>
</evidence>
<dbReference type="EMBL" id="JAPMSZ010000009">
    <property type="protein sequence ID" value="KAJ5092514.1"/>
    <property type="molecule type" value="Genomic_DNA"/>
</dbReference>
<evidence type="ECO:0000313" key="15">
    <source>
        <dbReference type="Proteomes" id="UP001141434"/>
    </source>
</evidence>
<evidence type="ECO:0000256" key="2">
    <source>
        <dbReference type="ARBA" id="ARBA00006499"/>
    </source>
</evidence>
<evidence type="ECO:0000256" key="7">
    <source>
        <dbReference type="ARBA" id="ARBA00022801"/>
    </source>
</evidence>
<reference evidence="14" key="2">
    <citation type="journal article" date="2023" name="IMA Fungus">
        <title>Comparative genomic study of the Penicillium genus elucidates a diverse pangenome and 15 lateral gene transfer events.</title>
        <authorList>
            <person name="Petersen C."/>
            <person name="Sorensen T."/>
            <person name="Nielsen M.R."/>
            <person name="Sondergaard T.E."/>
            <person name="Sorensen J.L."/>
            <person name="Fitzpatrick D.A."/>
            <person name="Frisvad J.C."/>
            <person name="Nielsen K.L."/>
        </authorList>
    </citation>
    <scope>NUCLEOTIDE SEQUENCE</scope>
    <source>
        <strain evidence="14">IBT 34128</strain>
    </source>
</reference>
<dbReference type="FunFam" id="3.40.50.1820:FF:000010">
    <property type="entry name" value="Acyl-protein thioesterase 2"/>
    <property type="match status" value="1"/>
</dbReference>
<comment type="catalytic activity">
    <reaction evidence="12">
        <text>S-hexadecanoyl-L-cysteinyl-[protein] + H2O = L-cysteinyl-[protein] + hexadecanoate + H(+)</text>
        <dbReference type="Rhea" id="RHEA:19233"/>
        <dbReference type="Rhea" id="RHEA-COMP:10131"/>
        <dbReference type="Rhea" id="RHEA-COMP:11032"/>
        <dbReference type="ChEBI" id="CHEBI:7896"/>
        <dbReference type="ChEBI" id="CHEBI:15377"/>
        <dbReference type="ChEBI" id="CHEBI:15378"/>
        <dbReference type="ChEBI" id="CHEBI:29950"/>
        <dbReference type="ChEBI" id="CHEBI:74151"/>
        <dbReference type="EC" id="3.1.2.22"/>
    </reaction>
</comment>
<dbReference type="OrthoDB" id="2418081at2759"/>
<dbReference type="AlphaFoldDB" id="A0A9W9F2T2"/>
<evidence type="ECO:0000256" key="12">
    <source>
        <dbReference type="ARBA" id="ARBA00047337"/>
    </source>
</evidence>
<accession>A0A9W9F2T2</accession>
<dbReference type="RefSeq" id="XP_056510709.1">
    <property type="nucleotide sequence ID" value="XM_056657909.1"/>
</dbReference>
<evidence type="ECO:0000256" key="8">
    <source>
        <dbReference type="ARBA" id="ARBA00022832"/>
    </source>
</evidence>
<dbReference type="Pfam" id="PF02230">
    <property type="entry name" value="Abhydrolase_2"/>
    <property type="match status" value="1"/>
</dbReference>
<dbReference type="PANTHER" id="PTHR10655">
    <property type="entry name" value="LYSOPHOSPHOLIPASE-RELATED"/>
    <property type="match status" value="1"/>
</dbReference>